<accession>A0A166BP11</accession>
<evidence type="ECO:0000313" key="2">
    <source>
        <dbReference type="EMBL" id="KZP12840.1"/>
    </source>
</evidence>
<dbReference type="OrthoDB" id="2884925at2759"/>
<proteinExistence type="predicted"/>
<reference evidence="2 3" key="1">
    <citation type="journal article" date="2016" name="Mol. Biol. Evol.">
        <title>Comparative Genomics of Early-Diverging Mushroom-Forming Fungi Provides Insights into the Origins of Lignocellulose Decay Capabilities.</title>
        <authorList>
            <person name="Nagy L.G."/>
            <person name="Riley R."/>
            <person name="Tritt A."/>
            <person name="Adam C."/>
            <person name="Daum C."/>
            <person name="Floudas D."/>
            <person name="Sun H."/>
            <person name="Yadav J.S."/>
            <person name="Pangilinan J."/>
            <person name="Larsson K.H."/>
            <person name="Matsuura K."/>
            <person name="Barry K."/>
            <person name="Labutti K."/>
            <person name="Kuo R."/>
            <person name="Ohm R.A."/>
            <person name="Bhattacharya S.S."/>
            <person name="Shirouzu T."/>
            <person name="Yoshinaga Y."/>
            <person name="Martin F.M."/>
            <person name="Grigoriev I.V."/>
            <person name="Hibbett D.S."/>
        </authorList>
    </citation>
    <scope>NUCLEOTIDE SEQUENCE [LARGE SCALE GENOMIC DNA]</scope>
    <source>
        <strain evidence="2 3">CBS 109695</strain>
    </source>
</reference>
<evidence type="ECO:0000313" key="3">
    <source>
        <dbReference type="Proteomes" id="UP000076532"/>
    </source>
</evidence>
<dbReference type="EMBL" id="KV417641">
    <property type="protein sequence ID" value="KZP12840.1"/>
    <property type="molecule type" value="Genomic_DNA"/>
</dbReference>
<name>A0A166BP11_9AGAM</name>
<feature type="compositionally biased region" description="Low complexity" evidence="1">
    <location>
        <begin position="319"/>
        <end position="335"/>
    </location>
</feature>
<dbReference type="AlphaFoldDB" id="A0A166BP11"/>
<keyword evidence="3" id="KW-1185">Reference proteome</keyword>
<protein>
    <submittedName>
        <fullName evidence="2">Uncharacterized protein</fullName>
    </submittedName>
</protein>
<evidence type="ECO:0000256" key="1">
    <source>
        <dbReference type="SAM" id="MobiDB-lite"/>
    </source>
</evidence>
<organism evidence="2 3">
    <name type="scientific">Athelia psychrophila</name>
    <dbReference type="NCBI Taxonomy" id="1759441"/>
    <lineage>
        <taxon>Eukaryota</taxon>
        <taxon>Fungi</taxon>
        <taxon>Dikarya</taxon>
        <taxon>Basidiomycota</taxon>
        <taxon>Agaricomycotina</taxon>
        <taxon>Agaricomycetes</taxon>
        <taxon>Agaricomycetidae</taxon>
        <taxon>Atheliales</taxon>
        <taxon>Atheliaceae</taxon>
        <taxon>Athelia</taxon>
    </lineage>
</organism>
<dbReference type="Proteomes" id="UP000076532">
    <property type="component" value="Unassembled WGS sequence"/>
</dbReference>
<sequence>MSIPETAGAGCTCQTAQLAKSLADLQSPMPELLSTFVVPSREEIVIVRGRMAQIAVTMSQMDNEIERVEKILTSLRYNRATLPKLHDQYQNALNLTRRLPFEILGEIFIQTQDMSPGGTSIAPTRVCRHWREVAIATSKLWSNRVIEYRGYWSREEAQMIPIWLQRSSGQPLKIDVGRDTYEARAYKGNPVLDAMIHNQSHRWKQVKLVINETTLSFLQKIPEDLPMLYSLYIVADRVKPVIIDTALKNFRNADGLRVLTLGQSISAVMPEFPWAHLITCTLIMGSGLCTFADSHFVLSQAVDLRSYQMEFDPPYRIFSSSSTSNRHSSRQSSISRNDKRHRG</sequence>
<gene>
    <name evidence="2" type="ORF">FIBSPDRAFT_148512</name>
</gene>
<feature type="region of interest" description="Disordered" evidence="1">
    <location>
        <begin position="318"/>
        <end position="343"/>
    </location>
</feature>